<comment type="caution">
    <text evidence="1">The sequence shown here is derived from an EMBL/GenBank/DDBJ whole genome shotgun (WGS) entry which is preliminary data.</text>
</comment>
<dbReference type="EMBL" id="LRPX01000069">
    <property type="protein sequence ID" value="KXA13416.1"/>
    <property type="molecule type" value="Genomic_DNA"/>
</dbReference>
<keyword evidence="2" id="KW-1185">Reference proteome</keyword>
<dbReference type="PATRIC" id="fig|134605.3.peg.1303"/>
<sequence>MKISEEDLSTEIIEQLVNMVGEFTNVNDLAETLMLVEQRLVGKLKKGRLWLFISAQESL</sequence>
<evidence type="ECO:0000313" key="1">
    <source>
        <dbReference type="EMBL" id="KXA13416.1"/>
    </source>
</evidence>
<evidence type="ECO:0000313" key="2">
    <source>
        <dbReference type="Proteomes" id="UP000070617"/>
    </source>
</evidence>
<organism evidence="1 2">
    <name type="scientific">Fusobacterium equinum</name>
    <dbReference type="NCBI Taxonomy" id="134605"/>
    <lineage>
        <taxon>Bacteria</taxon>
        <taxon>Fusobacteriati</taxon>
        <taxon>Fusobacteriota</taxon>
        <taxon>Fusobacteriia</taxon>
        <taxon>Fusobacteriales</taxon>
        <taxon>Fusobacteriaceae</taxon>
        <taxon>Fusobacterium</taxon>
    </lineage>
</organism>
<proteinExistence type="predicted"/>
<dbReference type="Proteomes" id="UP000070617">
    <property type="component" value="Unassembled WGS sequence"/>
</dbReference>
<dbReference type="AlphaFoldDB" id="A0A133NAU0"/>
<name>A0A133NAU0_9FUSO</name>
<gene>
    <name evidence="1" type="ORF">HMPREF3206_01317</name>
</gene>
<dbReference type="RefSeq" id="WP_261787168.1">
    <property type="nucleotide sequence ID" value="NZ_KQ956559.1"/>
</dbReference>
<accession>A0A133NAU0</accession>
<reference evidence="2" key="1">
    <citation type="submission" date="2016-01" db="EMBL/GenBank/DDBJ databases">
        <authorList>
            <person name="Mitreva M."/>
            <person name="Pepin K.H."/>
            <person name="Mihindukulasuriya K.A."/>
            <person name="Fulton R."/>
            <person name="Fronick C."/>
            <person name="O'Laughlin M."/>
            <person name="Miner T."/>
            <person name="Herter B."/>
            <person name="Rosa B.A."/>
            <person name="Cordes M."/>
            <person name="Tomlinson C."/>
            <person name="Wollam A."/>
            <person name="Palsikar V.B."/>
            <person name="Mardis E.R."/>
            <person name="Wilson R.K."/>
        </authorList>
    </citation>
    <scope>NUCLEOTIDE SEQUENCE [LARGE SCALE GENOMIC DNA]</scope>
    <source>
        <strain evidence="2">CMW8396</strain>
    </source>
</reference>
<protein>
    <submittedName>
        <fullName evidence="1">Uncharacterized protein</fullName>
    </submittedName>
</protein>
<dbReference type="STRING" id="134605.HMPREF3206_01317"/>